<gene>
    <name evidence="5" type="ORF">S03H2_54725</name>
</gene>
<dbReference type="NCBIfam" id="TIGR00281">
    <property type="entry name" value="SMC-Scp complex subunit ScpB"/>
    <property type="match status" value="1"/>
</dbReference>
<dbReference type="GO" id="GO:0051304">
    <property type="term" value="P:chromosome separation"/>
    <property type="evidence" value="ECO:0007669"/>
    <property type="project" value="InterPro"/>
</dbReference>
<proteinExistence type="predicted"/>
<organism evidence="5">
    <name type="scientific">marine sediment metagenome</name>
    <dbReference type="NCBI Taxonomy" id="412755"/>
    <lineage>
        <taxon>unclassified sequences</taxon>
        <taxon>metagenomes</taxon>
        <taxon>ecological metagenomes</taxon>
    </lineage>
</organism>
<keyword evidence="2" id="KW-0132">Cell division</keyword>
<dbReference type="InterPro" id="IPR005234">
    <property type="entry name" value="ScpB_csome_segregation"/>
</dbReference>
<accession>X1IID2</accession>
<name>X1IID2_9ZZZZ</name>
<keyword evidence="4" id="KW-0131">Cell cycle</keyword>
<dbReference type="InterPro" id="IPR036390">
    <property type="entry name" value="WH_DNA-bd_sf"/>
</dbReference>
<dbReference type="Pfam" id="PF04079">
    <property type="entry name" value="SMC_ScpB"/>
    <property type="match status" value="1"/>
</dbReference>
<evidence type="ECO:0000256" key="1">
    <source>
        <dbReference type="ARBA" id="ARBA00022490"/>
    </source>
</evidence>
<evidence type="ECO:0000256" key="2">
    <source>
        <dbReference type="ARBA" id="ARBA00022618"/>
    </source>
</evidence>
<keyword evidence="1" id="KW-0963">Cytoplasm</keyword>
<evidence type="ECO:0000256" key="3">
    <source>
        <dbReference type="ARBA" id="ARBA00022829"/>
    </source>
</evidence>
<evidence type="ECO:0008006" key="6">
    <source>
        <dbReference type="Google" id="ProtNLM"/>
    </source>
</evidence>
<dbReference type="PIRSF" id="PIRSF019345">
    <property type="entry name" value="ScpB"/>
    <property type="match status" value="1"/>
</dbReference>
<reference evidence="5" key="1">
    <citation type="journal article" date="2014" name="Front. Microbiol.">
        <title>High frequency of phylogenetically diverse reductive dehalogenase-homologous genes in deep subseafloor sedimentary metagenomes.</title>
        <authorList>
            <person name="Kawai M."/>
            <person name="Futagami T."/>
            <person name="Toyoda A."/>
            <person name="Takaki Y."/>
            <person name="Nishi S."/>
            <person name="Hori S."/>
            <person name="Arai W."/>
            <person name="Tsubouchi T."/>
            <person name="Morono Y."/>
            <person name="Uchiyama I."/>
            <person name="Ito T."/>
            <person name="Fujiyama A."/>
            <person name="Inagaki F."/>
            <person name="Takami H."/>
        </authorList>
    </citation>
    <scope>NUCLEOTIDE SEQUENCE</scope>
    <source>
        <strain evidence="5">Expedition CK06-06</strain>
    </source>
</reference>
<dbReference type="GO" id="GO:0051301">
    <property type="term" value="P:cell division"/>
    <property type="evidence" value="ECO:0007669"/>
    <property type="project" value="UniProtKB-KW"/>
</dbReference>
<dbReference type="EMBL" id="BARU01034906">
    <property type="protein sequence ID" value="GAH68985.1"/>
    <property type="molecule type" value="Genomic_DNA"/>
</dbReference>
<protein>
    <recommendedName>
        <fullName evidence="6">SMC-Scp complex subunit ScpB</fullName>
    </recommendedName>
</protein>
<comment type="caution">
    <text evidence="5">The sequence shown here is derived from an EMBL/GenBank/DDBJ whole genome shotgun (WGS) entry which is preliminary data.</text>
</comment>
<keyword evidence="3" id="KW-0159">Chromosome partition</keyword>
<dbReference type="Gene3D" id="1.10.10.10">
    <property type="entry name" value="Winged helix-like DNA-binding domain superfamily/Winged helix DNA-binding domain"/>
    <property type="match status" value="2"/>
</dbReference>
<evidence type="ECO:0000256" key="4">
    <source>
        <dbReference type="ARBA" id="ARBA00023306"/>
    </source>
</evidence>
<sequence>MFEEKMMKNRLKEVIESLIFISLEPLTLEKIKNVLQEYPEEEVEQAIKELLESYLTNERGIQILQSAGGYLFSTSPEHDLWIKRLFKLERKAKLSPAALEALSAIAYHQPATLAEISAMRGVDSSHTLKTLLQKKLIKIVGRKKSPGSPLIYRTSDKFLAYFGLTDIKDLPSPEEISKILEEEKDIEEDESSVH</sequence>
<dbReference type="InterPro" id="IPR036388">
    <property type="entry name" value="WH-like_DNA-bd_sf"/>
</dbReference>
<evidence type="ECO:0000313" key="5">
    <source>
        <dbReference type="EMBL" id="GAH68985.1"/>
    </source>
</evidence>
<dbReference type="PANTHER" id="PTHR34298">
    <property type="entry name" value="SEGREGATION AND CONDENSATION PROTEIN B"/>
    <property type="match status" value="1"/>
</dbReference>
<dbReference type="SUPFAM" id="SSF46785">
    <property type="entry name" value="Winged helix' DNA-binding domain"/>
    <property type="match status" value="2"/>
</dbReference>
<dbReference type="PANTHER" id="PTHR34298:SF2">
    <property type="entry name" value="SEGREGATION AND CONDENSATION PROTEIN B"/>
    <property type="match status" value="1"/>
</dbReference>
<dbReference type="AlphaFoldDB" id="X1IID2"/>